<evidence type="ECO:0000256" key="1">
    <source>
        <dbReference type="SAM" id="MobiDB-lite"/>
    </source>
</evidence>
<dbReference type="HOGENOM" id="CLU_122733_2_0_4"/>
<proteinExistence type="predicted"/>
<keyword evidence="3" id="KW-1185">Reference proteome</keyword>
<reference evidence="2 3" key="1">
    <citation type="journal article" date="2005" name="BMC Genomics">
        <title>Bacterial genome adaptation to niches: divergence of the potential virulence genes in three Burkholderia species of different survival strategies.</title>
        <authorList>
            <person name="Kim H.S."/>
            <person name="Schell M.A."/>
            <person name="Yu Y."/>
            <person name="Ulrich R.L."/>
            <person name="Sarria S.H."/>
            <person name="Nierman W.C."/>
            <person name="DeShazer D."/>
        </authorList>
    </citation>
    <scope>NUCLEOTIDE SEQUENCE [LARGE SCALE GENOMIC DNA]</scope>
    <source>
        <strain evidence="3">ATCC 700388 / DSM 13276 / CCUG 48851 / CIP 106301 / E264</strain>
    </source>
</reference>
<dbReference type="Gene3D" id="3.30.530.20">
    <property type="match status" value="1"/>
</dbReference>
<organism evidence="2 3">
    <name type="scientific">Burkholderia thailandensis (strain ATCC 700388 / DSM 13276 / CCUG 48851 / CIP 106301 / E264)</name>
    <dbReference type="NCBI Taxonomy" id="271848"/>
    <lineage>
        <taxon>Bacteria</taxon>
        <taxon>Pseudomonadati</taxon>
        <taxon>Pseudomonadota</taxon>
        <taxon>Betaproteobacteria</taxon>
        <taxon>Burkholderiales</taxon>
        <taxon>Burkholderiaceae</taxon>
        <taxon>Burkholderia</taxon>
        <taxon>pseudomallei group</taxon>
    </lineage>
</organism>
<dbReference type="InterPro" id="IPR019587">
    <property type="entry name" value="Polyketide_cyclase/dehydratase"/>
</dbReference>
<sequence length="190" mass="21624">MSSSSRVRRNPLPWRTAASAGVQSSDAPLDCTPAAPQPSKRDLHMKQQRIEIAEEFDAPVQQVFRFFSEHENLKSIFSPARIRRISDGEPARNGVGSAREMRVPGAPPFVETVTAYQENERIEYRITRGSPLRDHLGVMRFVPIDERRTYFHYVITFEGKVPFVAPIVRHVLEGSIRRGIGKVATRRLWA</sequence>
<gene>
    <name evidence="2" type="ordered locus">BTH_II2306</name>
</gene>
<dbReference type="Proteomes" id="UP000001930">
    <property type="component" value="Chromosome II"/>
</dbReference>
<evidence type="ECO:0000313" key="3">
    <source>
        <dbReference type="Proteomes" id="UP000001930"/>
    </source>
</evidence>
<dbReference type="AlphaFoldDB" id="Q2T2V6"/>
<dbReference type="Pfam" id="PF10604">
    <property type="entry name" value="Polyketide_cyc2"/>
    <property type="match status" value="1"/>
</dbReference>
<evidence type="ECO:0008006" key="4">
    <source>
        <dbReference type="Google" id="ProtNLM"/>
    </source>
</evidence>
<dbReference type="SUPFAM" id="SSF55961">
    <property type="entry name" value="Bet v1-like"/>
    <property type="match status" value="1"/>
</dbReference>
<dbReference type="CDD" id="cd07821">
    <property type="entry name" value="PYR_PYL_RCAR_like"/>
    <property type="match status" value="1"/>
</dbReference>
<accession>Q2T2V6</accession>
<dbReference type="EMBL" id="CP000085">
    <property type="protein sequence ID" value="ABC35427.1"/>
    <property type="molecule type" value="Genomic_DNA"/>
</dbReference>
<dbReference type="KEGG" id="bte:BTH_II2306"/>
<dbReference type="InterPro" id="IPR023393">
    <property type="entry name" value="START-like_dom_sf"/>
</dbReference>
<protein>
    <recommendedName>
        <fullName evidence="4">SRPBCC family protein</fullName>
    </recommendedName>
</protein>
<feature type="region of interest" description="Disordered" evidence="1">
    <location>
        <begin position="1"/>
        <end position="44"/>
    </location>
</feature>
<evidence type="ECO:0000313" key="2">
    <source>
        <dbReference type="EMBL" id="ABC35427.1"/>
    </source>
</evidence>
<name>Q2T2V6_BURTA</name>